<name>A0A149PQW6_9BURK</name>
<evidence type="ECO:0000313" key="1">
    <source>
        <dbReference type="EMBL" id="KXU87460.1"/>
    </source>
</evidence>
<organism evidence="1 2">
    <name type="scientific">Paraburkholderia monticola</name>
    <dbReference type="NCBI Taxonomy" id="1399968"/>
    <lineage>
        <taxon>Bacteria</taxon>
        <taxon>Pseudomonadati</taxon>
        <taxon>Pseudomonadota</taxon>
        <taxon>Betaproteobacteria</taxon>
        <taxon>Burkholderiales</taxon>
        <taxon>Burkholderiaceae</taxon>
        <taxon>Paraburkholderia</taxon>
    </lineage>
</organism>
<sequence>MSTYPVHTIESAPEQSKPVLQKLQQAFGVIPNIAAKMAASPVLINGFIGLFERVHASSLTEPQIQTLLLTNAVTNASEWAVAFHTALGLQAGLPHADVESIRHGGVPGDAKLAALSTLARTLIEQRGHLTGEDRQRFLAAGFSAEQVLEVVAVVAASTITNYTGSVTEPPLEAQFEEFAWHAPARRSASVQPS</sequence>
<keyword evidence="2" id="KW-1185">Reference proteome</keyword>
<gene>
    <name evidence="1" type="ORF">CI15_15030</name>
</gene>
<dbReference type="PANTHER" id="PTHR35446">
    <property type="entry name" value="SI:CH211-175M2.5"/>
    <property type="match status" value="1"/>
</dbReference>
<dbReference type="EMBL" id="LRBG01000012">
    <property type="protein sequence ID" value="KXU87460.1"/>
    <property type="molecule type" value="Genomic_DNA"/>
</dbReference>
<comment type="caution">
    <text evidence="1">The sequence shown here is derived from an EMBL/GenBank/DDBJ whole genome shotgun (WGS) entry which is preliminary data.</text>
</comment>
<dbReference type="Gene3D" id="1.20.1290.10">
    <property type="entry name" value="AhpD-like"/>
    <property type="match status" value="1"/>
</dbReference>
<dbReference type="InterPro" id="IPR029032">
    <property type="entry name" value="AhpD-like"/>
</dbReference>
<accession>A0A149PQW6</accession>
<dbReference type="STRING" id="1399968.CI15_15030"/>
<protein>
    <submittedName>
        <fullName evidence="1">Carboxymuconolactone decarboxylase</fullName>
    </submittedName>
</protein>
<dbReference type="OrthoDB" id="9801997at2"/>
<evidence type="ECO:0000313" key="2">
    <source>
        <dbReference type="Proteomes" id="UP000075613"/>
    </source>
</evidence>
<dbReference type="RefSeq" id="WP_062129091.1">
    <property type="nucleotide sequence ID" value="NZ_LRBG01000012.1"/>
</dbReference>
<dbReference type="SUPFAM" id="SSF69118">
    <property type="entry name" value="AhpD-like"/>
    <property type="match status" value="1"/>
</dbReference>
<proteinExistence type="predicted"/>
<dbReference type="Proteomes" id="UP000075613">
    <property type="component" value="Unassembled WGS sequence"/>
</dbReference>
<reference evidence="1 2" key="1">
    <citation type="journal article" date="2015" name="Int. J. Syst. Evol. Microbiol.">
        <title>Burkholderia monticola sp. nov., isolated from mountain soil.</title>
        <authorList>
            <person name="Baek I."/>
            <person name="Seo B."/>
            <person name="Lee I."/>
            <person name="Yi H."/>
            <person name="Chun J."/>
        </authorList>
    </citation>
    <scope>NUCLEOTIDE SEQUENCE [LARGE SCALE GENOMIC DNA]</scope>
    <source>
        <strain evidence="1 2">JC2948</strain>
    </source>
</reference>
<dbReference type="PANTHER" id="PTHR35446:SF3">
    <property type="entry name" value="CMD DOMAIN-CONTAINING PROTEIN"/>
    <property type="match status" value="1"/>
</dbReference>
<dbReference type="AlphaFoldDB" id="A0A149PQW6"/>